<evidence type="ECO:0000256" key="3">
    <source>
        <dbReference type="ARBA" id="ARBA00022839"/>
    </source>
</evidence>
<dbReference type="CDD" id="cd06133">
    <property type="entry name" value="ERI-1_3'hExo_like"/>
    <property type="match status" value="1"/>
</dbReference>
<dbReference type="EMBL" id="BAABRT010000001">
    <property type="protein sequence ID" value="GAA5523574.1"/>
    <property type="molecule type" value="Genomic_DNA"/>
</dbReference>
<keyword evidence="3" id="KW-0269">Exonuclease</keyword>
<evidence type="ECO:0000256" key="1">
    <source>
        <dbReference type="ARBA" id="ARBA00022722"/>
    </source>
</evidence>
<organism evidence="5 6">
    <name type="scientific">Microbulbifer aestuariivivens</name>
    <dbReference type="NCBI Taxonomy" id="1908308"/>
    <lineage>
        <taxon>Bacteria</taxon>
        <taxon>Pseudomonadati</taxon>
        <taxon>Pseudomonadota</taxon>
        <taxon>Gammaproteobacteria</taxon>
        <taxon>Cellvibrionales</taxon>
        <taxon>Microbulbiferaceae</taxon>
        <taxon>Microbulbifer</taxon>
    </lineage>
</organism>
<evidence type="ECO:0000259" key="4">
    <source>
        <dbReference type="SMART" id="SM00479"/>
    </source>
</evidence>
<dbReference type="InterPro" id="IPR013520">
    <property type="entry name" value="Ribonucl_H"/>
</dbReference>
<proteinExistence type="predicted"/>
<dbReference type="SUPFAM" id="SSF53098">
    <property type="entry name" value="Ribonuclease H-like"/>
    <property type="match status" value="1"/>
</dbReference>
<evidence type="ECO:0000256" key="2">
    <source>
        <dbReference type="ARBA" id="ARBA00022801"/>
    </source>
</evidence>
<reference evidence="5 6" key="1">
    <citation type="submission" date="2024-02" db="EMBL/GenBank/DDBJ databases">
        <title>Microbulbifer aestuariivivens NBRC 112533.</title>
        <authorList>
            <person name="Ichikawa N."/>
            <person name="Katano-Makiyama Y."/>
            <person name="Hidaka K."/>
        </authorList>
    </citation>
    <scope>NUCLEOTIDE SEQUENCE [LARGE SCALE GENOMIC DNA]</scope>
    <source>
        <strain evidence="5 6">NBRC 112533</strain>
    </source>
</reference>
<dbReference type="PANTHER" id="PTHR23044:SF61">
    <property type="entry name" value="3'-5' EXORIBONUCLEASE 1-RELATED"/>
    <property type="match status" value="1"/>
</dbReference>
<evidence type="ECO:0000313" key="5">
    <source>
        <dbReference type="EMBL" id="GAA5523574.1"/>
    </source>
</evidence>
<name>A0ABP9WKF3_9GAMM</name>
<keyword evidence="1" id="KW-0540">Nuclease</keyword>
<dbReference type="RefSeq" id="WP_345547814.1">
    <property type="nucleotide sequence ID" value="NZ_BAABRT010000001.1"/>
</dbReference>
<keyword evidence="2" id="KW-0378">Hydrolase</keyword>
<sequence length="178" mass="20016">MQHLLIVDLEATCWDDRPQTVQEMEVIEFGCAHASTHGVVSRTFSQLVRPVFNPEISEFCQSLTGITQGMVGEAPDYPEAVRRLDAITAELEIDAWASWGQYDRNQIAVELERHGIAPAFFTAPHINLKALWQDRKGSKRRAGLGSALRSLGMQFEGRQHRGEDDAKNIARILPYLDL</sequence>
<accession>A0ABP9WKF3</accession>
<keyword evidence="6" id="KW-1185">Reference proteome</keyword>
<dbReference type="SMART" id="SM00479">
    <property type="entry name" value="EXOIII"/>
    <property type="match status" value="1"/>
</dbReference>
<dbReference type="Gene3D" id="3.30.420.10">
    <property type="entry name" value="Ribonuclease H-like superfamily/Ribonuclease H"/>
    <property type="match status" value="1"/>
</dbReference>
<dbReference type="InterPro" id="IPR012337">
    <property type="entry name" value="RNaseH-like_sf"/>
</dbReference>
<dbReference type="InterPro" id="IPR036397">
    <property type="entry name" value="RNaseH_sf"/>
</dbReference>
<dbReference type="InterPro" id="IPR047201">
    <property type="entry name" value="ERI-1_3'hExo-like"/>
</dbReference>
<evidence type="ECO:0000313" key="6">
    <source>
        <dbReference type="Proteomes" id="UP001408594"/>
    </source>
</evidence>
<gene>
    <name evidence="5" type="ORF">Maes01_00122</name>
</gene>
<comment type="caution">
    <text evidence="5">The sequence shown here is derived from an EMBL/GenBank/DDBJ whole genome shotgun (WGS) entry which is preliminary data.</text>
</comment>
<protein>
    <recommendedName>
        <fullName evidence="4">Exonuclease domain-containing protein</fullName>
    </recommendedName>
</protein>
<feature type="domain" description="Exonuclease" evidence="4">
    <location>
        <begin position="3"/>
        <end position="178"/>
    </location>
</feature>
<dbReference type="InterPro" id="IPR051274">
    <property type="entry name" value="3-5_Exoribonuclease"/>
</dbReference>
<dbReference type="Pfam" id="PF00929">
    <property type="entry name" value="RNase_T"/>
    <property type="match status" value="1"/>
</dbReference>
<dbReference type="PANTHER" id="PTHR23044">
    <property type="entry name" value="3'-5' EXONUCLEASE ERI1-RELATED"/>
    <property type="match status" value="1"/>
</dbReference>
<dbReference type="Proteomes" id="UP001408594">
    <property type="component" value="Unassembled WGS sequence"/>
</dbReference>